<dbReference type="EMBL" id="MWBQ01000056">
    <property type="protein sequence ID" value="OQA59240.1"/>
    <property type="molecule type" value="Genomic_DNA"/>
</dbReference>
<dbReference type="AlphaFoldDB" id="A0A1V5SXI6"/>
<organism evidence="1">
    <name type="scientific">Candidatus Atribacter allofermentans</name>
    <dbReference type="NCBI Taxonomy" id="1852833"/>
    <lineage>
        <taxon>Bacteria</taxon>
        <taxon>Pseudomonadati</taxon>
        <taxon>Atribacterota</taxon>
        <taxon>Atribacteria</taxon>
        <taxon>Atribacterales</taxon>
        <taxon>Atribacteraceae</taxon>
        <taxon>Atribacter</taxon>
    </lineage>
</organism>
<accession>A0A1V5SXI6</accession>
<sequence>MIKKMVFIILLFLLIMVYFPNRFSAAENQNLFEGWTDFYDELFEISFVYPESWTNYTSQERGVILVLPDGVGMFTYRYSPLFNEKMNLSEFISQNRETLQEMGAEFIEDEYITFSNAPAYKLVYALPLGKDTQKYLTVWCLIEDNVYITTFSHQSQYFDQYRLEVDKIIDHMVIIKD</sequence>
<dbReference type="Proteomes" id="UP000485569">
    <property type="component" value="Unassembled WGS sequence"/>
</dbReference>
<gene>
    <name evidence="1" type="ORF">BWY41_00897</name>
</gene>
<reference evidence="1" key="1">
    <citation type="submission" date="2017-02" db="EMBL/GenBank/DDBJ databases">
        <title>Delving into the versatile metabolic prowess of the omnipresent phylum Bacteroidetes.</title>
        <authorList>
            <person name="Nobu M.K."/>
            <person name="Mei R."/>
            <person name="Narihiro T."/>
            <person name="Kuroda K."/>
            <person name="Liu W.-T."/>
        </authorList>
    </citation>
    <scope>NUCLEOTIDE SEQUENCE</scope>
    <source>
        <strain evidence="1">ADurb.Bin276</strain>
    </source>
</reference>
<name>A0A1V5SXI6_9BACT</name>
<proteinExistence type="predicted"/>
<evidence type="ECO:0000313" key="1">
    <source>
        <dbReference type="EMBL" id="OQA59240.1"/>
    </source>
</evidence>
<protein>
    <recommendedName>
        <fullName evidence="2">PsbP C-terminal domain-containing protein</fullName>
    </recommendedName>
</protein>
<dbReference type="Gene3D" id="3.40.1000.10">
    <property type="entry name" value="Mog1/PsbP, alpha/beta/alpha sandwich"/>
    <property type="match status" value="1"/>
</dbReference>
<evidence type="ECO:0008006" key="2">
    <source>
        <dbReference type="Google" id="ProtNLM"/>
    </source>
</evidence>
<comment type="caution">
    <text evidence="1">The sequence shown here is derived from an EMBL/GenBank/DDBJ whole genome shotgun (WGS) entry which is preliminary data.</text>
</comment>